<name>G4WVP9_9BACT</name>
<dbReference type="InterPro" id="IPR007325">
    <property type="entry name" value="KFase/CYL"/>
</dbReference>
<accession>G4WVP9</accession>
<dbReference type="Pfam" id="PF04199">
    <property type="entry name" value="Cyclase"/>
    <property type="match status" value="1"/>
</dbReference>
<organism evidence="1">
    <name type="scientific">uncultured bacterium CSL144</name>
    <dbReference type="NCBI Taxonomy" id="1091570"/>
    <lineage>
        <taxon>Bacteria</taxon>
        <taxon>environmental samples</taxon>
    </lineage>
</organism>
<protein>
    <submittedName>
        <fullName evidence="1">Putative cyclase protein</fullName>
    </submittedName>
</protein>
<dbReference type="GO" id="GO:0019441">
    <property type="term" value="P:L-tryptophan catabolic process to kynurenine"/>
    <property type="evidence" value="ECO:0007669"/>
    <property type="project" value="InterPro"/>
</dbReference>
<dbReference type="SUPFAM" id="SSF102198">
    <property type="entry name" value="Putative cyclase"/>
    <property type="match status" value="1"/>
</dbReference>
<proteinExistence type="predicted"/>
<reference evidence="1" key="2">
    <citation type="journal article" date="2011" name="J. Bacteriol.">
        <title>Long-chain N-acyl amino acid synthases are linked to the putative PEP-CTERM/exosortase protein-sorting system in Gram-negative bacteria.</title>
        <authorList>
            <person name="Craig J.W."/>
            <person name="Cherry M.A."/>
            <person name="Brady S.F."/>
        </authorList>
    </citation>
    <scope>NUCLEOTIDE SEQUENCE</scope>
</reference>
<dbReference type="InterPro" id="IPR037175">
    <property type="entry name" value="KFase_sf"/>
</dbReference>
<dbReference type="PANTHER" id="PTHR34861:SF10">
    <property type="entry name" value="CYCLASE"/>
    <property type="match status" value="1"/>
</dbReference>
<reference evidence="1" key="1">
    <citation type="journal article" date="2004" name="Appl. Environ. Microbiol.">
        <title>Long-chain N-acyltyrosine synthases from environmental DNA.</title>
        <authorList>
            <person name="Brady S.F."/>
            <person name="Chao C.J."/>
            <person name="Clardy J."/>
        </authorList>
    </citation>
    <scope>NUCLEOTIDE SEQUENCE</scope>
</reference>
<sequence length="309" mass="34197">MAKTYTTSEIAELLQKISNWGRWGADDQRGALNYISNEKRAAAARLVRTGETVSLALPLATRPARDNPAPVIHLMIRSGNIGHPLGSWGCADYFAIEPHGLATTHLDALCHHFYQGKMYNGFDYTQVDFQGAHKCAIEVARDGIISRGVLLDIPRIRQVEWIEPGDAIFPEDLEAAERIQHVQVGEGDVMLLRTGRFRLRRAKGVSAMADMKMPGLHASCLEWLYQREIAVLGSDAVSDVLPTPYEPPLKMPIHTGTLVMMGVHLIDNADLEALAEKCAREARYEFMFSLLPLILERGTASPANPVALF</sequence>
<dbReference type="AlphaFoldDB" id="G4WVP9"/>
<evidence type="ECO:0000313" key="1">
    <source>
        <dbReference type="EMBL" id="AEQ20501.1"/>
    </source>
</evidence>
<dbReference type="Gene3D" id="3.50.30.50">
    <property type="entry name" value="Putative cyclase"/>
    <property type="match status" value="1"/>
</dbReference>
<dbReference type="EMBL" id="JF429412">
    <property type="protein sequence ID" value="AEQ20501.1"/>
    <property type="molecule type" value="Genomic_DNA"/>
</dbReference>
<dbReference type="GO" id="GO:0004061">
    <property type="term" value="F:arylformamidase activity"/>
    <property type="evidence" value="ECO:0007669"/>
    <property type="project" value="InterPro"/>
</dbReference>
<dbReference type="PANTHER" id="PTHR34861">
    <property type="match status" value="1"/>
</dbReference>